<evidence type="ECO:0000313" key="3">
    <source>
        <dbReference type="Proteomes" id="UP000467841"/>
    </source>
</evidence>
<dbReference type="PANTHER" id="PTHR33710">
    <property type="entry name" value="BNAC02G09200D PROTEIN"/>
    <property type="match status" value="1"/>
</dbReference>
<dbReference type="Proteomes" id="UP000467841">
    <property type="component" value="Unassembled WGS sequence"/>
</dbReference>
<name>A0A6D2ITB0_9BRAS</name>
<proteinExistence type="predicted"/>
<dbReference type="EMBL" id="CACVBM020001064">
    <property type="protein sequence ID" value="CAA7028222.1"/>
    <property type="molecule type" value="Genomic_DNA"/>
</dbReference>
<sequence length="576" mass="66703">MIFRRDPGESTVLRRIVRFGERRSHQISLSHGIYVTRSHLEEAGKYQGDFRSVLGIWGYHRSVFEMGFSGLFLEDLGHIGGFNLDQIGVVRIWEEKTESAEYGPVGWVRGRGWFGQLMGLQRVWMGLCNRFSIRWSGEGRRNPRLQLVFSVMFSQCCFSLKFLLFRLSYNKVSMENPCGTCGDSLFLGNKTMVMFWLHVTTHSLDIRPAFQVDVVEECILDKQWGFEYRIEAIYWFEVRRWFLAMGHVMFGQHPANVVLYQCCLSLNNALSRFGHKRGDIDDRSDGTSGDLWLFLNKTYIVFLPSWFAFYLDIHGDGNHGIRLRDKAKCIFIDCGVLVFRVRDIRILSDNVIGWRGYKTKRMRIWGTGTDKGTDHGRKEKVCYNESTELELSGLGVHMVEPRGASGGLALFYNNIYDVTIISSNKRIIDIEARHEGQVIFMSFVYGDPVVKLRDLVWERITRIRTTRTEPWFLICDFNEITENEEKQGGPLHQASSFLSFNLMISDCGLVDFPSRGNTLSWRGRRRGKIVRCRLDRALATEGWHDLFPVSYVEYLQMIGSDHRPILATLDSKITRR</sequence>
<dbReference type="PANTHER" id="PTHR33710:SF71">
    <property type="entry name" value="ENDONUCLEASE_EXONUCLEASE_PHOSPHATASE DOMAIN-CONTAINING PROTEIN"/>
    <property type="match status" value="1"/>
</dbReference>
<dbReference type="InterPro" id="IPR036691">
    <property type="entry name" value="Endo/exonu/phosph_ase_sf"/>
</dbReference>
<keyword evidence="3" id="KW-1185">Reference proteome</keyword>
<organism evidence="2 3">
    <name type="scientific">Microthlaspi erraticum</name>
    <dbReference type="NCBI Taxonomy" id="1685480"/>
    <lineage>
        <taxon>Eukaryota</taxon>
        <taxon>Viridiplantae</taxon>
        <taxon>Streptophyta</taxon>
        <taxon>Embryophyta</taxon>
        <taxon>Tracheophyta</taxon>
        <taxon>Spermatophyta</taxon>
        <taxon>Magnoliopsida</taxon>
        <taxon>eudicotyledons</taxon>
        <taxon>Gunneridae</taxon>
        <taxon>Pentapetalae</taxon>
        <taxon>rosids</taxon>
        <taxon>malvids</taxon>
        <taxon>Brassicales</taxon>
        <taxon>Brassicaceae</taxon>
        <taxon>Coluteocarpeae</taxon>
        <taxon>Microthlaspi</taxon>
    </lineage>
</organism>
<evidence type="ECO:0000313" key="2">
    <source>
        <dbReference type="EMBL" id="CAA7028222.1"/>
    </source>
</evidence>
<dbReference type="AlphaFoldDB" id="A0A6D2ITB0"/>
<accession>A0A6D2ITB0</accession>
<gene>
    <name evidence="2" type="ORF">MERR_LOCUS15457</name>
</gene>
<dbReference type="Pfam" id="PF03372">
    <property type="entry name" value="Exo_endo_phos"/>
    <property type="match status" value="1"/>
</dbReference>
<feature type="domain" description="Endonuclease/exonuclease/phosphatase" evidence="1">
    <location>
        <begin position="399"/>
        <end position="562"/>
    </location>
</feature>
<dbReference type="OrthoDB" id="1434605at2759"/>
<dbReference type="GO" id="GO:0003824">
    <property type="term" value="F:catalytic activity"/>
    <property type="evidence" value="ECO:0007669"/>
    <property type="project" value="InterPro"/>
</dbReference>
<dbReference type="Gene3D" id="3.60.10.10">
    <property type="entry name" value="Endonuclease/exonuclease/phosphatase"/>
    <property type="match status" value="1"/>
</dbReference>
<dbReference type="SUPFAM" id="SSF56219">
    <property type="entry name" value="DNase I-like"/>
    <property type="match status" value="1"/>
</dbReference>
<dbReference type="InterPro" id="IPR005135">
    <property type="entry name" value="Endo/exonuclease/phosphatase"/>
</dbReference>
<evidence type="ECO:0000259" key="1">
    <source>
        <dbReference type="Pfam" id="PF03372"/>
    </source>
</evidence>
<comment type="caution">
    <text evidence="2">The sequence shown here is derived from an EMBL/GenBank/DDBJ whole genome shotgun (WGS) entry which is preliminary data.</text>
</comment>
<protein>
    <recommendedName>
        <fullName evidence="1">Endonuclease/exonuclease/phosphatase domain-containing protein</fullName>
    </recommendedName>
</protein>
<reference evidence="2" key="1">
    <citation type="submission" date="2020-01" db="EMBL/GenBank/DDBJ databases">
        <authorList>
            <person name="Mishra B."/>
        </authorList>
    </citation>
    <scope>NUCLEOTIDE SEQUENCE [LARGE SCALE GENOMIC DNA]</scope>
</reference>